<sequence>MTPSNTSPKIRSVEWGQVHLDNDKTYKDVKLFPNGSRKWDWNETGTHHKPGIQPADVEELLDNGAEVVILSQGFQQRLQVCNKTKQWLNERGIDFYILETEKAAQKYNELRSSQAIGALIHSTC</sequence>
<dbReference type="PANTHER" id="PTHR15811:SF5">
    <property type="entry name" value="MTH938 DOMAIN-CONTAINING PROTEIN"/>
    <property type="match status" value="1"/>
</dbReference>
<comment type="subcellular location">
    <subcellularLocation>
        <location evidence="1">Cytoplasm</location>
    </subcellularLocation>
</comment>
<dbReference type="PANTHER" id="PTHR15811">
    <property type="entry name" value="MTH938 DOMAIN-CONTAINING PROTEIN"/>
    <property type="match status" value="1"/>
</dbReference>
<accession>A0A5D3YMS2</accession>
<dbReference type="AlphaFoldDB" id="A0A5D3YMS2"/>
<dbReference type="OrthoDB" id="1493668at2"/>
<gene>
    <name evidence="3" type="ORF">LX73_0382</name>
</gene>
<keyword evidence="2" id="KW-0963">Cytoplasm</keyword>
<dbReference type="InterPro" id="IPR036748">
    <property type="entry name" value="MTH938-like_sf"/>
</dbReference>
<dbReference type="InterPro" id="IPR034096">
    <property type="entry name" value="AAMDC"/>
</dbReference>
<dbReference type="Proteomes" id="UP000324595">
    <property type="component" value="Unassembled WGS sequence"/>
</dbReference>
<evidence type="ECO:0000313" key="4">
    <source>
        <dbReference type="Proteomes" id="UP000324595"/>
    </source>
</evidence>
<evidence type="ECO:0000256" key="1">
    <source>
        <dbReference type="ARBA" id="ARBA00004496"/>
    </source>
</evidence>
<protein>
    <recommendedName>
        <fullName evidence="5">Mth938 domain-containing protein</fullName>
    </recommendedName>
</protein>
<organism evidence="3 4">
    <name type="scientific">Fodinibius salinus</name>
    <dbReference type="NCBI Taxonomy" id="860790"/>
    <lineage>
        <taxon>Bacteria</taxon>
        <taxon>Pseudomonadati</taxon>
        <taxon>Balneolota</taxon>
        <taxon>Balneolia</taxon>
        <taxon>Balneolales</taxon>
        <taxon>Balneolaceae</taxon>
        <taxon>Fodinibius</taxon>
    </lineage>
</organism>
<dbReference type="RefSeq" id="WP_148897769.1">
    <property type="nucleotide sequence ID" value="NZ_VNHY01000001.1"/>
</dbReference>
<name>A0A5D3YMS2_9BACT</name>
<dbReference type="EMBL" id="VNHY01000001">
    <property type="protein sequence ID" value="TYP95087.1"/>
    <property type="molecule type" value="Genomic_DNA"/>
</dbReference>
<dbReference type="CDD" id="cd05126">
    <property type="entry name" value="Mth938"/>
    <property type="match status" value="1"/>
</dbReference>
<evidence type="ECO:0008006" key="5">
    <source>
        <dbReference type="Google" id="ProtNLM"/>
    </source>
</evidence>
<dbReference type="GO" id="GO:0005737">
    <property type="term" value="C:cytoplasm"/>
    <property type="evidence" value="ECO:0007669"/>
    <property type="project" value="UniProtKB-SubCell"/>
</dbReference>
<dbReference type="Gene3D" id="3.40.1230.10">
    <property type="entry name" value="MTH938-like"/>
    <property type="match status" value="1"/>
</dbReference>
<keyword evidence="4" id="KW-1185">Reference proteome</keyword>
<dbReference type="Pfam" id="PF04430">
    <property type="entry name" value="DUF498"/>
    <property type="match status" value="1"/>
</dbReference>
<dbReference type="SUPFAM" id="SSF64076">
    <property type="entry name" value="MTH938-like"/>
    <property type="match status" value="1"/>
</dbReference>
<comment type="caution">
    <text evidence="3">The sequence shown here is derived from an EMBL/GenBank/DDBJ whole genome shotgun (WGS) entry which is preliminary data.</text>
</comment>
<dbReference type="InterPro" id="IPR007523">
    <property type="entry name" value="NDUFAF3/AAMDC"/>
</dbReference>
<proteinExistence type="predicted"/>
<evidence type="ECO:0000256" key="2">
    <source>
        <dbReference type="ARBA" id="ARBA00022490"/>
    </source>
</evidence>
<dbReference type="FunFam" id="3.40.1230.10:FF:000001">
    <property type="entry name" value="Adipogenesis-associated, Mth938 domain-containing"/>
    <property type="match status" value="1"/>
</dbReference>
<reference evidence="3 4" key="1">
    <citation type="submission" date="2019-07" db="EMBL/GenBank/DDBJ databases">
        <title>Genomic Encyclopedia of Archaeal and Bacterial Type Strains, Phase II (KMG-II): from individual species to whole genera.</title>
        <authorList>
            <person name="Goeker M."/>
        </authorList>
    </citation>
    <scope>NUCLEOTIDE SEQUENCE [LARGE SCALE GENOMIC DNA]</scope>
    <source>
        <strain evidence="3 4">DSM 21935</strain>
    </source>
</reference>
<evidence type="ECO:0000313" key="3">
    <source>
        <dbReference type="EMBL" id="TYP95087.1"/>
    </source>
</evidence>